<feature type="transmembrane region" description="Helical" evidence="1">
    <location>
        <begin position="39"/>
        <end position="59"/>
    </location>
</feature>
<keyword evidence="1" id="KW-0472">Membrane</keyword>
<keyword evidence="1" id="KW-1133">Transmembrane helix</keyword>
<protein>
    <submittedName>
        <fullName evidence="2">Uncharacterized protein</fullName>
    </submittedName>
</protein>
<accession>A0A150PMU8</accession>
<dbReference type="Proteomes" id="UP000075420">
    <property type="component" value="Unassembled WGS sequence"/>
</dbReference>
<gene>
    <name evidence="2" type="ORF">BE08_14195</name>
</gene>
<dbReference type="EMBL" id="JELY01001084">
    <property type="protein sequence ID" value="KYF56960.1"/>
    <property type="molecule type" value="Genomic_DNA"/>
</dbReference>
<comment type="caution">
    <text evidence="2">The sequence shown here is derived from an EMBL/GenBank/DDBJ whole genome shotgun (WGS) entry which is preliminary data.</text>
</comment>
<evidence type="ECO:0000256" key="1">
    <source>
        <dbReference type="SAM" id="Phobius"/>
    </source>
</evidence>
<keyword evidence="1" id="KW-0812">Transmembrane</keyword>
<name>A0A150PMU8_SORCE</name>
<sequence>MATMSGKAAAILRLVLGLAQMMGAMVSIRLLMTTGVNNMTLAAVFVTCLLVAASVVLSVKRR</sequence>
<dbReference type="AlphaFoldDB" id="A0A150PMU8"/>
<reference evidence="2 3" key="1">
    <citation type="submission" date="2014-02" db="EMBL/GenBank/DDBJ databases">
        <title>The small core and large imbalanced accessory genome model reveals a collaborative survival strategy of Sorangium cellulosum strains in nature.</title>
        <authorList>
            <person name="Han K."/>
            <person name="Peng R."/>
            <person name="Blom J."/>
            <person name="Li Y.-Z."/>
        </authorList>
    </citation>
    <scope>NUCLEOTIDE SEQUENCE [LARGE SCALE GENOMIC DNA]</scope>
    <source>
        <strain evidence="2 3">So0157-25</strain>
    </source>
</reference>
<organism evidence="2 3">
    <name type="scientific">Sorangium cellulosum</name>
    <name type="common">Polyangium cellulosum</name>
    <dbReference type="NCBI Taxonomy" id="56"/>
    <lineage>
        <taxon>Bacteria</taxon>
        <taxon>Pseudomonadati</taxon>
        <taxon>Myxococcota</taxon>
        <taxon>Polyangia</taxon>
        <taxon>Polyangiales</taxon>
        <taxon>Polyangiaceae</taxon>
        <taxon>Sorangium</taxon>
    </lineage>
</organism>
<proteinExistence type="predicted"/>
<evidence type="ECO:0000313" key="2">
    <source>
        <dbReference type="EMBL" id="KYF56960.1"/>
    </source>
</evidence>
<evidence type="ECO:0000313" key="3">
    <source>
        <dbReference type="Proteomes" id="UP000075420"/>
    </source>
</evidence>